<protein>
    <submittedName>
        <fullName evidence="1">DUF1641 domain-containing protein</fullName>
    </submittedName>
</protein>
<gene>
    <name evidence="1" type="ORF">E2K98_13780</name>
</gene>
<dbReference type="EMBL" id="SMYO01000006">
    <property type="protein sequence ID" value="TDK60793.1"/>
    <property type="molecule type" value="Genomic_DNA"/>
</dbReference>
<name>A0A4R5VQF5_9BACI</name>
<dbReference type="Proteomes" id="UP000295132">
    <property type="component" value="Unassembled WGS sequence"/>
</dbReference>
<organism evidence="1 2">
    <name type="scientific">Bacillus salipaludis</name>
    <dbReference type="NCBI Taxonomy" id="2547811"/>
    <lineage>
        <taxon>Bacteria</taxon>
        <taxon>Bacillati</taxon>
        <taxon>Bacillota</taxon>
        <taxon>Bacilli</taxon>
        <taxon>Bacillales</taxon>
        <taxon>Bacillaceae</taxon>
        <taxon>Bacillus</taxon>
    </lineage>
</organism>
<dbReference type="Pfam" id="PF07849">
    <property type="entry name" value="DUF1641"/>
    <property type="match status" value="1"/>
</dbReference>
<reference evidence="1 2" key="1">
    <citation type="submission" date="2019-03" db="EMBL/GenBank/DDBJ databases">
        <title>Bacillus niacini sp. nov. a Nicotinate-Metabolizing Mesophile Isolated from Soil.</title>
        <authorList>
            <person name="Zhang G."/>
        </authorList>
    </citation>
    <scope>NUCLEOTIDE SEQUENCE [LARGE SCALE GENOMIC DNA]</scope>
    <source>
        <strain evidence="1 2">WN066</strain>
    </source>
</reference>
<sequence>MAQPITMIKKEIPTKEELESEKLGNLQAQLAEKDEALKKLMDLVGELNESGMLDSANAMLQAKEKIAEIALHQVNREPVTNFINNFMSASMAFTDFQPEQTKKLISGLAAGIDEGTEFVQTNKKIGVFDLMKALNDPDINRAVGFGIHFLKGMGKSLKES</sequence>
<dbReference type="PANTHER" id="PTHR38433:SF1">
    <property type="entry name" value="DUF1641 DOMAIN-CONTAINING PROTEIN"/>
    <property type="match status" value="1"/>
</dbReference>
<evidence type="ECO:0000313" key="2">
    <source>
        <dbReference type="Proteomes" id="UP000295132"/>
    </source>
</evidence>
<accession>A0A4R5VQF5</accession>
<evidence type="ECO:0000313" key="1">
    <source>
        <dbReference type="EMBL" id="TDK60793.1"/>
    </source>
</evidence>
<comment type="caution">
    <text evidence="1">The sequence shown here is derived from an EMBL/GenBank/DDBJ whole genome shotgun (WGS) entry which is preliminary data.</text>
</comment>
<dbReference type="PANTHER" id="PTHR38433">
    <property type="match status" value="1"/>
</dbReference>
<proteinExistence type="predicted"/>
<dbReference type="AlphaFoldDB" id="A0A4R5VQF5"/>
<dbReference type="RefSeq" id="WP_133334992.1">
    <property type="nucleotide sequence ID" value="NZ_SMYO01000006.1"/>
</dbReference>
<dbReference type="InterPro" id="IPR012440">
    <property type="entry name" value="DUF1641"/>
</dbReference>